<evidence type="ECO:0000313" key="1">
    <source>
        <dbReference type="EMBL" id="KAK0477014.1"/>
    </source>
</evidence>
<reference evidence="1" key="1">
    <citation type="submission" date="2023-06" db="EMBL/GenBank/DDBJ databases">
        <authorList>
            <consortium name="Lawrence Berkeley National Laboratory"/>
            <person name="Ahrendt S."/>
            <person name="Sahu N."/>
            <person name="Indic B."/>
            <person name="Wong-Bajracharya J."/>
            <person name="Merenyi Z."/>
            <person name="Ke H.-M."/>
            <person name="Monk M."/>
            <person name="Kocsube S."/>
            <person name="Drula E."/>
            <person name="Lipzen A."/>
            <person name="Balint B."/>
            <person name="Henrissat B."/>
            <person name="Andreopoulos B."/>
            <person name="Martin F.M."/>
            <person name="Harder C.B."/>
            <person name="Rigling D."/>
            <person name="Ford K.L."/>
            <person name="Foster G.D."/>
            <person name="Pangilinan J."/>
            <person name="Papanicolaou A."/>
            <person name="Barry K."/>
            <person name="LaButti K."/>
            <person name="Viragh M."/>
            <person name="Koriabine M."/>
            <person name="Yan M."/>
            <person name="Riley R."/>
            <person name="Champramary S."/>
            <person name="Plett K.L."/>
            <person name="Tsai I.J."/>
            <person name="Slot J."/>
            <person name="Sipos G."/>
            <person name="Plett J."/>
            <person name="Nagy L.G."/>
            <person name="Grigoriev I.V."/>
        </authorList>
    </citation>
    <scope>NUCLEOTIDE SEQUENCE</scope>
    <source>
        <strain evidence="1">ICMP 16352</strain>
    </source>
</reference>
<proteinExistence type="predicted"/>
<name>A0AA39UCA4_9AGAR</name>
<dbReference type="AlphaFoldDB" id="A0AA39UCA4"/>
<gene>
    <name evidence="1" type="ORF">IW261DRAFT_300903</name>
</gene>
<dbReference type="Proteomes" id="UP001175227">
    <property type="component" value="Unassembled WGS sequence"/>
</dbReference>
<protein>
    <submittedName>
        <fullName evidence="1">Uncharacterized protein</fullName>
    </submittedName>
</protein>
<evidence type="ECO:0000313" key="2">
    <source>
        <dbReference type="Proteomes" id="UP001175227"/>
    </source>
</evidence>
<keyword evidence="2" id="KW-1185">Reference proteome</keyword>
<comment type="caution">
    <text evidence="1">The sequence shown here is derived from an EMBL/GenBank/DDBJ whole genome shotgun (WGS) entry which is preliminary data.</text>
</comment>
<organism evidence="1 2">
    <name type="scientific">Armillaria novae-zelandiae</name>
    <dbReference type="NCBI Taxonomy" id="153914"/>
    <lineage>
        <taxon>Eukaryota</taxon>
        <taxon>Fungi</taxon>
        <taxon>Dikarya</taxon>
        <taxon>Basidiomycota</taxon>
        <taxon>Agaricomycotina</taxon>
        <taxon>Agaricomycetes</taxon>
        <taxon>Agaricomycetidae</taxon>
        <taxon>Agaricales</taxon>
        <taxon>Marasmiineae</taxon>
        <taxon>Physalacriaceae</taxon>
        <taxon>Armillaria</taxon>
    </lineage>
</organism>
<sequence>MQSLESHRSIIGWLTVLPPASCATYHIAAAAAVFHYVADVSTSPCQILRRSQALSAEGRNPIIRTIHPIHIGQCLCLNTLRSFNETSEGPWSDI</sequence>
<dbReference type="EMBL" id="JAUEPR010000018">
    <property type="protein sequence ID" value="KAK0477014.1"/>
    <property type="molecule type" value="Genomic_DNA"/>
</dbReference>
<accession>A0AA39UCA4</accession>